<accession>A0ABX0BS06</accession>
<organism evidence="2 3">
    <name type="scientific">Amycolatopsis rubida</name>
    <dbReference type="NCBI Taxonomy" id="112413"/>
    <lineage>
        <taxon>Bacteria</taxon>
        <taxon>Bacillati</taxon>
        <taxon>Actinomycetota</taxon>
        <taxon>Actinomycetes</taxon>
        <taxon>Pseudonocardiales</taxon>
        <taxon>Pseudonocardiaceae</taxon>
        <taxon>Amycolatopsis</taxon>
    </lineage>
</organism>
<dbReference type="Proteomes" id="UP000470404">
    <property type="component" value="Unassembled WGS sequence"/>
</dbReference>
<evidence type="ECO:0000313" key="2">
    <source>
        <dbReference type="EMBL" id="NEC55646.1"/>
    </source>
</evidence>
<reference evidence="2 3" key="1">
    <citation type="submission" date="2020-01" db="EMBL/GenBank/DDBJ databases">
        <title>Insect and environment-associated Actinomycetes.</title>
        <authorList>
            <person name="Currrie C."/>
            <person name="Chevrette M."/>
            <person name="Carlson C."/>
            <person name="Stubbendieck R."/>
            <person name="Wendt-Pienkowski E."/>
        </authorList>
    </citation>
    <scope>NUCLEOTIDE SEQUENCE [LARGE SCALE GENOMIC DNA]</scope>
    <source>
        <strain evidence="2 3">SID8386</strain>
    </source>
</reference>
<dbReference type="Pfam" id="PF19731">
    <property type="entry name" value="DUF6222"/>
    <property type="match status" value="1"/>
</dbReference>
<evidence type="ECO:0000313" key="3">
    <source>
        <dbReference type="Proteomes" id="UP000470404"/>
    </source>
</evidence>
<feature type="compositionally biased region" description="Pro residues" evidence="1">
    <location>
        <begin position="22"/>
        <end position="33"/>
    </location>
</feature>
<sequence length="63" mass="6714">MTPSLPVGRRKTTAAKPRPEPADAPPEAGPRPFPQLSRGIVWADIVAEIERDAAAGVRRRSAA</sequence>
<evidence type="ECO:0000256" key="1">
    <source>
        <dbReference type="SAM" id="MobiDB-lite"/>
    </source>
</evidence>
<protein>
    <submittedName>
        <fullName evidence="2">Uncharacterized protein</fullName>
    </submittedName>
</protein>
<dbReference type="RefSeq" id="WP_067593325.1">
    <property type="nucleotide sequence ID" value="NZ_JAAGNC010000058.1"/>
</dbReference>
<comment type="caution">
    <text evidence="2">The sequence shown here is derived from an EMBL/GenBank/DDBJ whole genome shotgun (WGS) entry which is preliminary data.</text>
</comment>
<keyword evidence="3" id="KW-1185">Reference proteome</keyword>
<dbReference type="InterPro" id="IPR046194">
    <property type="entry name" value="DUF6222"/>
</dbReference>
<dbReference type="EMBL" id="JAAGNC010000058">
    <property type="protein sequence ID" value="NEC55646.1"/>
    <property type="molecule type" value="Genomic_DNA"/>
</dbReference>
<gene>
    <name evidence="2" type="ORF">G3I59_08555</name>
</gene>
<proteinExistence type="predicted"/>
<feature type="region of interest" description="Disordered" evidence="1">
    <location>
        <begin position="1"/>
        <end position="35"/>
    </location>
</feature>
<name>A0ABX0BS06_9PSEU</name>